<keyword evidence="6" id="KW-0995">Kinetochore</keyword>
<keyword evidence="12" id="KW-1185">Reference proteome</keyword>
<gene>
    <name evidence="11" type="ORF">HK097_004471</name>
</gene>
<name>A0AAD5WZH9_9FUNG</name>
<organism evidence="11 12">
    <name type="scientific">Rhizophlyctis rosea</name>
    <dbReference type="NCBI Taxonomy" id="64517"/>
    <lineage>
        <taxon>Eukaryota</taxon>
        <taxon>Fungi</taxon>
        <taxon>Fungi incertae sedis</taxon>
        <taxon>Chytridiomycota</taxon>
        <taxon>Chytridiomycota incertae sedis</taxon>
        <taxon>Chytridiomycetes</taxon>
        <taxon>Rhizophlyctidales</taxon>
        <taxon>Rhizophlyctidaceae</taxon>
        <taxon>Rhizophlyctis</taxon>
    </lineage>
</organism>
<proteinExistence type="inferred from homology"/>
<dbReference type="EMBL" id="JADGJD010002146">
    <property type="protein sequence ID" value="KAJ3034556.1"/>
    <property type="molecule type" value="Genomic_DNA"/>
</dbReference>
<evidence type="ECO:0000256" key="7">
    <source>
        <dbReference type="ARBA" id="ARBA00023054"/>
    </source>
</evidence>
<evidence type="ECO:0000313" key="12">
    <source>
        <dbReference type="Proteomes" id="UP001212841"/>
    </source>
</evidence>
<comment type="similarity">
    <text evidence="2">Belongs to the mis12 family.</text>
</comment>
<dbReference type="PANTHER" id="PTHR14527:SF2">
    <property type="entry name" value="PROTEIN MIS12 HOMOLOG"/>
    <property type="match status" value="1"/>
</dbReference>
<feature type="non-terminal residue" evidence="11">
    <location>
        <position position="1"/>
    </location>
</feature>
<keyword evidence="7" id="KW-0175">Coiled coil</keyword>
<comment type="subcellular location">
    <subcellularLocation>
        <location evidence="1">Chromosome</location>
        <location evidence="1">Centromere</location>
        <location evidence="1">Kinetochore</location>
    </subcellularLocation>
</comment>
<evidence type="ECO:0000256" key="4">
    <source>
        <dbReference type="ARBA" id="ARBA00022618"/>
    </source>
</evidence>
<keyword evidence="5" id="KW-0498">Mitosis</keyword>
<keyword evidence="9" id="KW-0137">Centromere</keyword>
<evidence type="ECO:0000256" key="6">
    <source>
        <dbReference type="ARBA" id="ARBA00022838"/>
    </source>
</evidence>
<dbReference type="PANTHER" id="PTHR14527">
    <property type="entry name" value="PROTEIN MIS12 HOMOLOG"/>
    <property type="match status" value="1"/>
</dbReference>
<dbReference type="GO" id="GO:0051301">
    <property type="term" value="P:cell division"/>
    <property type="evidence" value="ECO:0007669"/>
    <property type="project" value="UniProtKB-KW"/>
</dbReference>
<sequence length="319" mass="35690">MLSHNARRQSLARPLPVLHVPQQPSTTTPPTLPTDSSSSSTSSSQPIPPFRVDTIKTAALTAQAAPHLGPAVTPTQELLTEHLGFPPMQYVDDVINAVNDNAYRGIAACEKFVLDVIKLDEEEAEKGLAATETLFENNIDKQFDRFELYFFQNILKIPENLPLTLPHHETTDAAVTTEEEAAVDAELTELRQRLRAAKYFQSVVRNQTQELRKQKPSLEKLKFETERLLTIAGDQAGEPLTQTFHQILQTLSETQTLRTQIHGQTSQLSFSKILNRKRKEHSTNGEEGLQSKIVKALEGRRRQVVVGMTPRKDRRSGVG</sequence>
<evidence type="ECO:0000256" key="5">
    <source>
        <dbReference type="ARBA" id="ARBA00022776"/>
    </source>
</evidence>
<dbReference type="GO" id="GO:0000070">
    <property type="term" value="P:mitotic sister chromatid segregation"/>
    <property type="evidence" value="ECO:0007669"/>
    <property type="project" value="TreeGrafter"/>
</dbReference>
<evidence type="ECO:0000256" key="1">
    <source>
        <dbReference type="ARBA" id="ARBA00004629"/>
    </source>
</evidence>
<feature type="compositionally biased region" description="Low complexity" evidence="10">
    <location>
        <begin position="21"/>
        <end position="45"/>
    </location>
</feature>
<evidence type="ECO:0000256" key="10">
    <source>
        <dbReference type="SAM" id="MobiDB-lite"/>
    </source>
</evidence>
<evidence type="ECO:0000256" key="3">
    <source>
        <dbReference type="ARBA" id="ARBA00022454"/>
    </source>
</evidence>
<dbReference type="GO" id="GO:0000444">
    <property type="term" value="C:MIS12/MIND type complex"/>
    <property type="evidence" value="ECO:0007669"/>
    <property type="project" value="TreeGrafter"/>
</dbReference>
<evidence type="ECO:0000256" key="2">
    <source>
        <dbReference type="ARBA" id="ARBA00008643"/>
    </source>
</evidence>
<keyword evidence="4" id="KW-0132">Cell division</keyword>
<dbReference type="Proteomes" id="UP001212841">
    <property type="component" value="Unassembled WGS sequence"/>
</dbReference>
<evidence type="ECO:0000256" key="9">
    <source>
        <dbReference type="ARBA" id="ARBA00023328"/>
    </source>
</evidence>
<dbReference type="GO" id="GO:0051382">
    <property type="term" value="P:kinetochore assembly"/>
    <property type="evidence" value="ECO:0007669"/>
    <property type="project" value="TreeGrafter"/>
</dbReference>
<comment type="caution">
    <text evidence="11">The sequence shown here is derived from an EMBL/GenBank/DDBJ whole genome shotgun (WGS) entry which is preliminary data.</text>
</comment>
<reference evidence="11" key="1">
    <citation type="submission" date="2020-05" db="EMBL/GenBank/DDBJ databases">
        <title>Phylogenomic resolution of chytrid fungi.</title>
        <authorList>
            <person name="Stajich J.E."/>
            <person name="Amses K."/>
            <person name="Simmons R."/>
            <person name="Seto K."/>
            <person name="Myers J."/>
            <person name="Bonds A."/>
            <person name="Quandt C.A."/>
            <person name="Barry K."/>
            <person name="Liu P."/>
            <person name="Grigoriev I."/>
            <person name="Longcore J.E."/>
            <person name="James T.Y."/>
        </authorList>
    </citation>
    <scope>NUCLEOTIDE SEQUENCE</scope>
    <source>
        <strain evidence="11">JEL0318</strain>
    </source>
</reference>
<keyword evidence="8" id="KW-0131">Cell cycle</keyword>
<dbReference type="InterPro" id="IPR008685">
    <property type="entry name" value="Centromere_Mis12"/>
</dbReference>
<dbReference type="GO" id="GO:0005634">
    <property type="term" value="C:nucleus"/>
    <property type="evidence" value="ECO:0007669"/>
    <property type="project" value="InterPro"/>
</dbReference>
<accession>A0AAD5WZH9</accession>
<dbReference type="AlphaFoldDB" id="A0AAD5WZH9"/>
<evidence type="ECO:0000313" key="11">
    <source>
        <dbReference type="EMBL" id="KAJ3034556.1"/>
    </source>
</evidence>
<feature type="region of interest" description="Disordered" evidence="10">
    <location>
        <begin position="1"/>
        <end position="49"/>
    </location>
</feature>
<dbReference type="Pfam" id="PF05859">
    <property type="entry name" value="Mis12"/>
    <property type="match status" value="1"/>
</dbReference>
<protein>
    <submittedName>
        <fullName evidence="11">Uncharacterized protein</fullName>
    </submittedName>
</protein>
<keyword evidence="3" id="KW-0158">Chromosome</keyword>
<evidence type="ECO:0000256" key="8">
    <source>
        <dbReference type="ARBA" id="ARBA00023306"/>
    </source>
</evidence>